<protein>
    <recommendedName>
        <fullName evidence="4">Transmembrane protein</fullName>
    </recommendedName>
</protein>
<feature type="transmembrane region" description="Helical" evidence="1">
    <location>
        <begin position="191"/>
        <end position="217"/>
    </location>
</feature>
<accession>A0A078B1E5</accession>
<keyword evidence="1" id="KW-1133">Transmembrane helix</keyword>
<dbReference type="Proteomes" id="UP000039865">
    <property type="component" value="Unassembled WGS sequence"/>
</dbReference>
<dbReference type="AlphaFoldDB" id="A0A078B1E5"/>
<keyword evidence="1" id="KW-0812">Transmembrane</keyword>
<keyword evidence="1" id="KW-0472">Membrane</keyword>
<proteinExistence type="predicted"/>
<gene>
    <name evidence="2" type="primary">Contig2036.g2200</name>
    <name evidence="2" type="ORF">STYLEM_17480</name>
</gene>
<keyword evidence="3" id="KW-1185">Reference proteome</keyword>
<dbReference type="OrthoDB" id="10584469at2759"/>
<evidence type="ECO:0000313" key="3">
    <source>
        <dbReference type="Proteomes" id="UP000039865"/>
    </source>
</evidence>
<feature type="transmembrane region" description="Helical" evidence="1">
    <location>
        <begin position="142"/>
        <end position="163"/>
    </location>
</feature>
<reference evidence="2 3" key="1">
    <citation type="submission" date="2014-06" db="EMBL/GenBank/DDBJ databases">
        <authorList>
            <person name="Swart Estienne"/>
        </authorList>
    </citation>
    <scope>NUCLEOTIDE SEQUENCE [LARGE SCALE GENOMIC DNA]</scope>
    <source>
        <strain evidence="2 3">130c</strain>
    </source>
</reference>
<organism evidence="2 3">
    <name type="scientific">Stylonychia lemnae</name>
    <name type="common">Ciliate</name>
    <dbReference type="NCBI Taxonomy" id="5949"/>
    <lineage>
        <taxon>Eukaryota</taxon>
        <taxon>Sar</taxon>
        <taxon>Alveolata</taxon>
        <taxon>Ciliophora</taxon>
        <taxon>Intramacronucleata</taxon>
        <taxon>Spirotrichea</taxon>
        <taxon>Stichotrichia</taxon>
        <taxon>Sporadotrichida</taxon>
        <taxon>Oxytrichidae</taxon>
        <taxon>Stylonychinae</taxon>
        <taxon>Stylonychia</taxon>
    </lineage>
</organism>
<evidence type="ECO:0000256" key="1">
    <source>
        <dbReference type="SAM" id="Phobius"/>
    </source>
</evidence>
<dbReference type="EMBL" id="CCKQ01016479">
    <property type="protein sequence ID" value="CDW88359.1"/>
    <property type="molecule type" value="Genomic_DNA"/>
</dbReference>
<evidence type="ECO:0008006" key="4">
    <source>
        <dbReference type="Google" id="ProtNLM"/>
    </source>
</evidence>
<name>A0A078B1E5_STYLE</name>
<sequence length="421" mass="50304">MSIPFIIALQNSLSLELQSLSNSNLYIRALRIYKVLSYYEGYWLRLKNYEENEEVRTSNYLTKEENMMLSKSKKWRENQLISFMIFNLLVPLFLLSSISFISPYIYTIIPVYDTQTCWSYFTEQEYILNLPSTSCGMQEVNAIIFVIFNWFEIAGFSIAFWIIRNIKNELNIKIELYFVLTDIDLQNTVKLLIYISILLRNFTTLCATTMFSIYTMIRHPERAYPKNIEGKLEALDFDLVLSSSLSFQYFYDFVQQFQQNYKPYMDVYVLSKLYQEKINELMSDDRSLSKKINYDEIERLKNNLLDLVQRNQNSHFNFESRQDISVPRFPNEISSLQNSVLSSDVKSFLPQFQFKADRNSRQIEFIDFTLCLTKSKFELRMCYERHFKKHRKFEDLITQLIQNEIEQKFLEHAGVIKNQDE</sequence>
<dbReference type="InParanoid" id="A0A078B1E5"/>
<evidence type="ECO:0000313" key="2">
    <source>
        <dbReference type="EMBL" id="CDW88359.1"/>
    </source>
</evidence>
<feature type="transmembrane region" description="Helical" evidence="1">
    <location>
        <begin position="80"/>
        <end position="106"/>
    </location>
</feature>